<accession>A0ABD3HMG1</accession>
<feature type="compositionally biased region" description="Low complexity" evidence="2">
    <location>
        <begin position="70"/>
        <end position="87"/>
    </location>
</feature>
<feature type="coiled-coil region" evidence="1">
    <location>
        <begin position="149"/>
        <end position="200"/>
    </location>
</feature>
<dbReference type="Proteomes" id="UP001633002">
    <property type="component" value="Unassembled WGS sequence"/>
</dbReference>
<keyword evidence="1" id="KW-0175">Coiled coil</keyword>
<feature type="region of interest" description="Disordered" evidence="2">
    <location>
        <begin position="1"/>
        <end position="109"/>
    </location>
</feature>
<evidence type="ECO:0000313" key="3">
    <source>
        <dbReference type="EMBL" id="KAL3690559.1"/>
    </source>
</evidence>
<keyword evidence="4" id="KW-1185">Reference proteome</keyword>
<sequence>MAWLDTEVSDSEDEAQPVTKTLRTRSSSTEGKTLKGKSQTTEDQINSTPEIDHVPATISSTPVTTPPTTPTTSSKKLSSSKSTSRTLSLEELKTQEEFVGTDEDEGNRSPREQANLAFTMGQQLTDQLQTWTLYKGMQILSMEGYPTLLGHTLVEFKDLERENEDLRQEVNQLKAEVKSTNELQEQLDEVTELARKYKRKAKHQYKQREMVEPSSSVQDKEEEDLEEEAVIEEGLVVDLLKAAQDGVTAAQDLSLKAWEGIVSDTVDAVTSPTKKKKKKAAKTLSSPGPSLPVKSSSPKTKKTVEK</sequence>
<evidence type="ECO:0000313" key="4">
    <source>
        <dbReference type="Proteomes" id="UP001633002"/>
    </source>
</evidence>
<evidence type="ECO:0000256" key="2">
    <source>
        <dbReference type="SAM" id="MobiDB-lite"/>
    </source>
</evidence>
<protein>
    <submittedName>
        <fullName evidence="3">Uncharacterized protein</fullName>
    </submittedName>
</protein>
<name>A0ABD3HMG1_9MARC</name>
<organism evidence="3 4">
    <name type="scientific">Riccia sorocarpa</name>
    <dbReference type="NCBI Taxonomy" id="122646"/>
    <lineage>
        <taxon>Eukaryota</taxon>
        <taxon>Viridiplantae</taxon>
        <taxon>Streptophyta</taxon>
        <taxon>Embryophyta</taxon>
        <taxon>Marchantiophyta</taxon>
        <taxon>Marchantiopsida</taxon>
        <taxon>Marchantiidae</taxon>
        <taxon>Marchantiales</taxon>
        <taxon>Ricciaceae</taxon>
        <taxon>Riccia</taxon>
    </lineage>
</organism>
<evidence type="ECO:0000256" key="1">
    <source>
        <dbReference type="SAM" id="Coils"/>
    </source>
</evidence>
<feature type="compositionally biased region" description="Polar residues" evidence="2">
    <location>
        <begin position="18"/>
        <end position="49"/>
    </location>
</feature>
<proteinExistence type="predicted"/>
<feature type="compositionally biased region" description="Low complexity" evidence="2">
    <location>
        <begin position="282"/>
        <end position="298"/>
    </location>
</feature>
<feature type="region of interest" description="Disordered" evidence="2">
    <location>
        <begin position="266"/>
        <end position="306"/>
    </location>
</feature>
<comment type="caution">
    <text evidence="3">The sequence shown here is derived from an EMBL/GenBank/DDBJ whole genome shotgun (WGS) entry which is preliminary data.</text>
</comment>
<reference evidence="3 4" key="1">
    <citation type="submission" date="2024-09" db="EMBL/GenBank/DDBJ databases">
        <title>Chromosome-scale assembly of Riccia sorocarpa.</title>
        <authorList>
            <person name="Paukszto L."/>
        </authorList>
    </citation>
    <scope>NUCLEOTIDE SEQUENCE [LARGE SCALE GENOMIC DNA]</scope>
    <source>
        <strain evidence="3">LP-2024</strain>
        <tissue evidence="3">Aerial parts of the thallus</tissue>
    </source>
</reference>
<gene>
    <name evidence="3" type="ORF">R1sor_016868</name>
</gene>
<dbReference type="AlphaFoldDB" id="A0ABD3HMG1"/>
<dbReference type="EMBL" id="JBJQOH010000004">
    <property type="protein sequence ID" value="KAL3690559.1"/>
    <property type="molecule type" value="Genomic_DNA"/>
</dbReference>